<organism evidence="1 2">
    <name type="scientific">Nostocoides vanveenii</name>
    <dbReference type="NCBI Taxonomy" id="330835"/>
    <lineage>
        <taxon>Bacteria</taxon>
        <taxon>Bacillati</taxon>
        <taxon>Actinomycetota</taxon>
        <taxon>Actinomycetes</taxon>
        <taxon>Micrococcales</taxon>
        <taxon>Intrasporangiaceae</taxon>
        <taxon>Nostocoides</taxon>
    </lineage>
</organism>
<proteinExistence type="predicted"/>
<gene>
    <name evidence="1" type="ORF">GCM10009810_26540</name>
</gene>
<dbReference type="Proteomes" id="UP001501475">
    <property type="component" value="Unassembled WGS sequence"/>
</dbReference>
<reference evidence="1 2" key="1">
    <citation type="journal article" date="2019" name="Int. J. Syst. Evol. Microbiol.">
        <title>The Global Catalogue of Microorganisms (GCM) 10K type strain sequencing project: providing services to taxonomists for standard genome sequencing and annotation.</title>
        <authorList>
            <consortium name="The Broad Institute Genomics Platform"/>
            <consortium name="The Broad Institute Genome Sequencing Center for Infectious Disease"/>
            <person name="Wu L."/>
            <person name="Ma J."/>
        </authorList>
    </citation>
    <scope>NUCLEOTIDE SEQUENCE [LARGE SCALE GENOMIC DNA]</scope>
    <source>
        <strain evidence="1 2">JCM 15591</strain>
    </source>
</reference>
<evidence type="ECO:0000313" key="1">
    <source>
        <dbReference type="EMBL" id="GAA1766400.1"/>
    </source>
</evidence>
<dbReference type="Gene3D" id="3.20.20.70">
    <property type="entry name" value="Aldolase class I"/>
    <property type="match status" value="1"/>
</dbReference>
<evidence type="ECO:0000313" key="2">
    <source>
        <dbReference type="Proteomes" id="UP001501475"/>
    </source>
</evidence>
<name>A0ABN2KU91_9MICO</name>
<dbReference type="EMBL" id="BAAAPN010000057">
    <property type="protein sequence ID" value="GAA1766400.1"/>
    <property type="molecule type" value="Genomic_DNA"/>
</dbReference>
<dbReference type="SUPFAM" id="SSF51412">
    <property type="entry name" value="Inosine monophosphate dehydrogenase (IMPDH)"/>
    <property type="match status" value="1"/>
</dbReference>
<protein>
    <recommendedName>
        <fullName evidence="3">Nitronate monooxygenase domain-containing protein</fullName>
    </recommendedName>
</protein>
<accession>A0ABN2KU91</accession>
<keyword evidence="2" id="KW-1185">Reference proteome</keyword>
<sequence>MHLSDPTRAKLTGMPDLPDWLPGPIALAPMAGGPSAPELVSAVSGAGALGFLAAGNTTPDALARKPAAVCMRAPRTSG</sequence>
<evidence type="ECO:0008006" key="3">
    <source>
        <dbReference type="Google" id="ProtNLM"/>
    </source>
</evidence>
<dbReference type="InterPro" id="IPR013785">
    <property type="entry name" value="Aldolase_TIM"/>
</dbReference>
<dbReference type="Pfam" id="PF03060">
    <property type="entry name" value="NMO"/>
    <property type="match status" value="1"/>
</dbReference>
<comment type="caution">
    <text evidence="1">The sequence shown here is derived from an EMBL/GenBank/DDBJ whole genome shotgun (WGS) entry which is preliminary data.</text>
</comment>